<dbReference type="EMBL" id="JALNTZ010000003">
    <property type="protein sequence ID" value="KAJ3657454.1"/>
    <property type="molecule type" value="Genomic_DNA"/>
</dbReference>
<accession>A0AA38IM87</accession>
<protein>
    <submittedName>
        <fullName evidence="1">Uncharacterized protein</fullName>
    </submittedName>
</protein>
<evidence type="ECO:0000313" key="1">
    <source>
        <dbReference type="EMBL" id="KAJ3657454.1"/>
    </source>
</evidence>
<proteinExistence type="predicted"/>
<comment type="caution">
    <text evidence="1">The sequence shown here is derived from an EMBL/GenBank/DDBJ whole genome shotgun (WGS) entry which is preliminary data.</text>
</comment>
<dbReference type="Proteomes" id="UP001168821">
    <property type="component" value="Unassembled WGS sequence"/>
</dbReference>
<dbReference type="AlphaFoldDB" id="A0AA38IM87"/>
<reference evidence="1" key="1">
    <citation type="journal article" date="2023" name="G3 (Bethesda)">
        <title>Whole genome assemblies of Zophobas morio and Tenebrio molitor.</title>
        <authorList>
            <person name="Kaur S."/>
            <person name="Stinson S.A."/>
            <person name="diCenzo G.C."/>
        </authorList>
    </citation>
    <scope>NUCLEOTIDE SEQUENCE</scope>
    <source>
        <strain evidence="1">QUZm001</strain>
    </source>
</reference>
<keyword evidence="2" id="KW-1185">Reference proteome</keyword>
<evidence type="ECO:0000313" key="2">
    <source>
        <dbReference type="Proteomes" id="UP001168821"/>
    </source>
</evidence>
<sequence length="88" mass="9878">MWRQPGREPVRLRVAAAGGGGSGEERIAGSWKDLIDLEVFLSSEGFNPHPWCSFDDDSSRASPPPLFAPKRPEYVVRKWQLRVTVNRG</sequence>
<organism evidence="1 2">
    <name type="scientific">Zophobas morio</name>
    <dbReference type="NCBI Taxonomy" id="2755281"/>
    <lineage>
        <taxon>Eukaryota</taxon>
        <taxon>Metazoa</taxon>
        <taxon>Ecdysozoa</taxon>
        <taxon>Arthropoda</taxon>
        <taxon>Hexapoda</taxon>
        <taxon>Insecta</taxon>
        <taxon>Pterygota</taxon>
        <taxon>Neoptera</taxon>
        <taxon>Endopterygota</taxon>
        <taxon>Coleoptera</taxon>
        <taxon>Polyphaga</taxon>
        <taxon>Cucujiformia</taxon>
        <taxon>Tenebrionidae</taxon>
        <taxon>Zophobas</taxon>
    </lineage>
</organism>
<gene>
    <name evidence="1" type="ORF">Zmor_009256</name>
</gene>
<name>A0AA38IM87_9CUCU</name>